<dbReference type="InterPro" id="IPR015797">
    <property type="entry name" value="NUDIX_hydrolase-like_dom_sf"/>
</dbReference>
<keyword evidence="3" id="KW-1185">Reference proteome</keyword>
<sequence>MITIKDIIVGLQHYIASDENERKMVNNTIAFAQTYPDCLLRSLLTGHLTASAWITDESRKYVLLIHHYKLDKWFQLGGHADGEPDLRKVALTEAREESGLQHFSLISEVIFDVDIHQIPARLQEPAHYHYDIRFLLQASRNEPLVKNAESKALEWVSIEQVSTLNNSESIQRMVRKHMQLFS</sequence>
<dbReference type="KEGG" id="rhoz:GXP67_18550"/>
<dbReference type="RefSeq" id="WP_162444510.1">
    <property type="nucleotide sequence ID" value="NZ_CP048222.1"/>
</dbReference>
<organism evidence="2 3">
    <name type="scientific">Rhodocytophaga rosea</name>
    <dbReference type="NCBI Taxonomy" id="2704465"/>
    <lineage>
        <taxon>Bacteria</taxon>
        <taxon>Pseudomonadati</taxon>
        <taxon>Bacteroidota</taxon>
        <taxon>Cytophagia</taxon>
        <taxon>Cytophagales</taxon>
        <taxon>Rhodocytophagaceae</taxon>
        <taxon>Rhodocytophaga</taxon>
    </lineage>
</organism>
<dbReference type="CDD" id="cd03674">
    <property type="entry name" value="NUDIX_Hydrolase"/>
    <property type="match status" value="1"/>
</dbReference>
<dbReference type="AlphaFoldDB" id="A0A6C0GKK5"/>
<evidence type="ECO:0000313" key="3">
    <source>
        <dbReference type="Proteomes" id="UP000480178"/>
    </source>
</evidence>
<protein>
    <submittedName>
        <fullName evidence="2">NUDIX hydrolase</fullName>
    </submittedName>
</protein>
<dbReference type="EMBL" id="CP048222">
    <property type="protein sequence ID" value="QHT68499.1"/>
    <property type="molecule type" value="Genomic_DNA"/>
</dbReference>
<evidence type="ECO:0000313" key="2">
    <source>
        <dbReference type="EMBL" id="QHT68499.1"/>
    </source>
</evidence>
<dbReference type="GO" id="GO:0016787">
    <property type="term" value="F:hydrolase activity"/>
    <property type="evidence" value="ECO:0007669"/>
    <property type="project" value="UniProtKB-KW"/>
</dbReference>
<gene>
    <name evidence="2" type="ORF">GXP67_18550</name>
</gene>
<feature type="domain" description="Nudix hydrolase" evidence="1">
    <location>
        <begin position="45"/>
        <end position="178"/>
    </location>
</feature>
<dbReference type="Pfam" id="PF00293">
    <property type="entry name" value="NUDIX"/>
    <property type="match status" value="1"/>
</dbReference>
<evidence type="ECO:0000259" key="1">
    <source>
        <dbReference type="PROSITE" id="PS51462"/>
    </source>
</evidence>
<dbReference type="SUPFAM" id="SSF55811">
    <property type="entry name" value="Nudix"/>
    <property type="match status" value="1"/>
</dbReference>
<dbReference type="PROSITE" id="PS51462">
    <property type="entry name" value="NUDIX"/>
    <property type="match status" value="1"/>
</dbReference>
<dbReference type="Gene3D" id="3.90.79.10">
    <property type="entry name" value="Nucleoside Triphosphate Pyrophosphohydrolase"/>
    <property type="match status" value="1"/>
</dbReference>
<dbReference type="InterPro" id="IPR000086">
    <property type="entry name" value="NUDIX_hydrolase_dom"/>
</dbReference>
<reference evidence="2 3" key="1">
    <citation type="submission" date="2020-01" db="EMBL/GenBank/DDBJ databases">
        <authorList>
            <person name="Kim M.K."/>
        </authorList>
    </citation>
    <scope>NUCLEOTIDE SEQUENCE [LARGE SCALE GENOMIC DNA]</scope>
    <source>
        <strain evidence="2 3">172606-1</strain>
    </source>
</reference>
<proteinExistence type="predicted"/>
<dbReference type="Proteomes" id="UP000480178">
    <property type="component" value="Chromosome"/>
</dbReference>
<accession>A0A6C0GKK5</accession>
<keyword evidence="2" id="KW-0378">Hydrolase</keyword>
<name>A0A6C0GKK5_9BACT</name>